<organism evidence="9 10">
    <name type="scientific">Frondihabitans peucedani</name>
    <dbReference type="NCBI Taxonomy" id="598626"/>
    <lineage>
        <taxon>Bacteria</taxon>
        <taxon>Bacillati</taxon>
        <taxon>Actinomycetota</taxon>
        <taxon>Actinomycetes</taxon>
        <taxon>Micrococcales</taxon>
        <taxon>Microbacteriaceae</taxon>
        <taxon>Frondihabitans</taxon>
    </lineage>
</organism>
<reference evidence="10" key="1">
    <citation type="journal article" date="2019" name="Int. J. Syst. Evol. Microbiol.">
        <title>The Global Catalogue of Microorganisms (GCM) 10K type strain sequencing project: providing services to taxonomists for standard genome sequencing and annotation.</title>
        <authorList>
            <consortium name="The Broad Institute Genomics Platform"/>
            <consortium name="The Broad Institute Genome Sequencing Center for Infectious Disease"/>
            <person name="Wu L."/>
            <person name="Ma J."/>
        </authorList>
    </citation>
    <scope>NUCLEOTIDE SEQUENCE [LARGE SCALE GENOMIC DNA]</scope>
    <source>
        <strain evidence="10">JCM 17442</strain>
    </source>
</reference>
<dbReference type="PROSITE" id="PS50850">
    <property type="entry name" value="MFS"/>
    <property type="match status" value="1"/>
</dbReference>
<feature type="domain" description="Major facilitator superfamily (MFS) profile" evidence="8">
    <location>
        <begin position="10"/>
        <end position="405"/>
    </location>
</feature>
<evidence type="ECO:0000256" key="1">
    <source>
        <dbReference type="ARBA" id="ARBA00004651"/>
    </source>
</evidence>
<evidence type="ECO:0000256" key="4">
    <source>
        <dbReference type="ARBA" id="ARBA00022692"/>
    </source>
</evidence>
<dbReference type="Pfam" id="PF05977">
    <property type="entry name" value="MFS_3"/>
    <property type="match status" value="1"/>
</dbReference>
<dbReference type="Gene3D" id="1.20.1250.20">
    <property type="entry name" value="MFS general substrate transporter like domains"/>
    <property type="match status" value="1"/>
</dbReference>
<accession>A0ABP8E2Y9</accession>
<feature type="transmembrane region" description="Helical" evidence="7">
    <location>
        <begin position="102"/>
        <end position="120"/>
    </location>
</feature>
<feature type="transmembrane region" description="Helical" evidence="7">
    <location>
        <begin position="75"/>
        <end position="96"/>
    </location>
</feature>
<dbReference type="PANTHER" id="PTHR23513">
    <property type="entry name" value="INTEGRAL MEMBRANE EFFLUX PROTEIN-RELATED"/>
    <property type="match status" value="1"/>
</dbReference>
<protein>
    <submittedName>
        <fullName evidence="9">MFS transporter</fullName>
    </submittedName>
</protein>
<feature type="transmembrane region" description="Helical" evidence="7">
    <location>
        <begin position="217"/>
        <end position="240"/>
    </location>
</feature>
<sequence>MNWSLLRLPAFRSLFIGRLLSWIGSGAGPVALVFASIDLGAGVTGLGVIVACRSVPNLVLILFGGALADRLSKRTVAVGASMLSAASLAGGALLLATGLASLPLLGVLAALNGAGAAFFAPATSAVLRDVVGDRLIRDATVLGRVSMNIGLIVGTAVGGGIVQAFSPEIALAVGSLLFTCAIAAFAGLPRGVVGAVRGGSFGRELAQGLAFVARTRWLLATLLLSLVAQFAFAGGVQVLGPIAADHTFGRGLWGFAGAVQTLGLVVGAVVAGGMRGRLRLAVATLGVLGMALPLGVLALILSVSPYVVDPLHWFFWLSVALFGASVGLELFTIPLDVAIQLQVPRSYLARVYACLTLASLVGMPLGEVVVGPSVGLVGAPLTLVALASLVVVAVAAVGLNGRVRRVDAEVVESAQRSRS</sequence>
<dbReference type="InterPro" id="IPR036259">
    <property type="entry name" value="MFS_trans_sf"/>
</dbReference>
<evidence type="ECO:0000256" key="3">
    <source>
        <dbReference type="ARBA" id="ARBA00022475"/>
    </source>
</evidence>
<evidence type="ECO:0000259" key="8">
    <source>
        <dbReference type="PROSITE" id="PS50850"/>
    </source>
</evidence>
<feature type="transmembrane region" description="Helical" evidence="7">
    <location>
        <begin position="280"/>
        <end position="301"/>
    </location>
</feature>
<dbReference type="EMBL" id="BAABAU010000001">
    <property type="protein sequence ID" value="GAA4266578.1"/>
    <property type="molecule type" value="Genomic_DNA"/>
</dbReference>
<keyword evidence="10" id="KW-1185">Reference proteome</keyword>
<dbReference type="SUPFAM" id="SSF103473">
    <property type="entry name" value="MFS general substrate transporter"/>
    <property type="match status" value="1"/>
</dbReference>
<dbReference type="PANTHER" id="PTHR23513:SF11">
    <property type="entry name" value="STAPHYLOFERRIN A TRANSPORTER"/>
    <property type="match status" value="1"/>
</dbReference>
<feature type="transmembrane region" description="Helical" evidence="7">
    <location>
        <begin position="45"/>
        <end position="68"/>
    </location>
</feature>
<comment type="caution">
    <text evidence="9">The sequence shown here is derived from an EMBL/GenBank/DDBJ whole genome shotgun (WGS) entry which is preliminary data.</text>
</comment>
<feature type="transmembrane region" description="Helical" evidence="7">
    <location>
        <begin position="377"/>
        <end position="399"/>
    </location>
</feature>
<feature type="transmembrane region" description="Helical" evidence="7">
    <location>
        <begin position="313"/>
        <end position="335"/>
    </location>
</feature>
<dbReference type="Proteomes" id="UP001501594">
    <property type="component" value="Unassembled WGS sequence"/>
</dbReference>
<keyword evidence="3" id="KW-1003">Cell membrane</keyword>
<comment type="subcellular location">
    <subcellularLocation>
        <location evidence="1">Cell membrane</location>
        <topology evidence="1">Multi-pass membrane protein</topology>
    </subcellularLocation>
</comment>
<dbReference type="InterPro" id="IPR020846">
    <property type="entry name" value="MFS_dom"/>
</dbReference>
<dbReference type="InterPro" id="IPR010290">
    <property type="entry name" value="TM_effector"/>
</dbReference>
<keyword evidence="4 7" id="KW-0812">Transmembrane</keyword>
<feature type="transmembrane region" description="Helical" evidence="7">
    <location>
        <begin position="252"/>
        <end position="273"/>
    </location>
</feature>
<evidence type="ECO:0000256" key="6">
    <source>
        <dbReference type="ARBA" id="ARBA00023136"/>
    </source>
</evidence>
<feature type="transmembrane region" description="Helical" evidence="7">
    <location>
        <begin position="171"/>
        <end position="196"/>
    </location>
</feature>
<keyword evidence="2" id="KW-0813">Transport</keyword>
<dbReference type="RefSeq" id="WP_344795916.1">
    <property type="nucleotide sequence ID" value="NZ_BAABAU010000001.1"/>
</dbReference>
<feature type="transmembrane region" description="Helical" evidence="7">
    <location>
        <begin position="347"/>
        <end position="365"/>
    </location>
</feature>
<keyword evidence="6 7" id="KW-0472">Membrane</keyword>
<evidence type="ECO:0000256" key="7">
    <source>
        <dbReference type="SAM" id="Phobius"/>
    </source>
</evidence>
<evidence type="ECO:0000256" key="5">
    <source>
        <dbReference type="ARBA" id="ARBA00022989"/>
    </source>
</evidence>
<evidence type="ECO:0000256" key="2">
    <source>
        <dbReference type="ARBA" id="ARBA00022448"/>
    </source>
</evidence>
<evidence type="ECO:0000313" key="10">
    <source>
        <dbReference type="Proteomes" id="UP001501594"/>
    </source>
</evidence>
<feature type="transmembrane region" description="Helical" evidence="7">
    <location>
        <begin position="141"/>
        <end position="165"/>
    </location>
</feature>
<keyword evidence="5 7" id="KW-1133">Transmembrane helix</keyword>
<name>A0ABP8E2Y9_9MICO</name>
<evidence type="ECO:0000313" key="9">
    <source>
        <dbReference type="EMBL" id="GAA4266578.1"/>
    </source>
</evidence>
<dbReference type="CDD" id="cd06173">
    <property type="entry name" value="MFS_MefA_like"/>
    <property type="match status" value="1"/>
</dbReference>
<proteinExistence type="predicted"/>
<gene>
    <name evidence="9" type="ORF">GCM10022256_21900</name>
</gene>